<evidence type="ECO:0008006" key="4">
    <source>
        <dbReference type="Google" id="ProtNLM"/>
    </source>
</evidence>
<dbReference type="Proteomes" id="UP000179769">
    <property type="component" value="Unassembled WGS sequence"/>
</dbReference>
<proteinExistence type="predicted"/>
<evidence type="ECO:0000313" key="2">
    <source>
        <dbReference type="EMBL" id="OHV32173.1"/>
    </source>
</evidence>
<reference evidence="3" key="1">
    <citation type="submission" date="2016-07" db="EMBL/GenBank/DDBJ databases">
        <title>Frankia sp. NRRL B-16219 Genome sequencing.</title>
        <authorList>
            <person name="Ghodhbane-Gtari F."/>
            <person name="Swanson E."/>
            <person name="Gueddou A."/>
            <person name="Louati M."/>
            <person name="Nouioui I."/>
            <person name="Hezbri K."/>
            <person name="Abebe-Akele F."/>
            <person name="Simpson S."/>
            <person name="Morris K."/>
            <person name="Thomas K."/>
            <person name="Gtari M."/>
            <person name="Tisa L.S."/>
        </authorList>
    </citation>
    <scope>NUCLEOTIDE SEQUENCE [LARGE SCALE GENOMIC DNA]</scope>
    <source>
        <strain evidence="3">NRRL B-16219</strain>
    </source>
</reference>
<protein>
    <recommendedName>
        <fullName evidence="4">DUF3099 domain-containing protein</fullName>
    </recommendedName>
</protein>
<feature type="transmembrane region" description="Helical" evidence="1">
    <location>
        <begin position="29"/>
        <end position="47"/>
    </location>
</feature>
<sequence length="158" mass="16963">MRWRRAEPVLITSAEEARPAEIRRREQRYILTMLVRVVCFVLAVVVFTGWLRLVAVGLAIILPWIAVVIANGGPARSDRRQAGFAPKTTAGDEPRALAAGGHRIVDADVLDGDLVDGGFQDGKAADAEVVDAEVVDGEVVDGEVVNGRIVDGEARPGR</sequence>
<keyword evidence="3" id="KW-1185">Reference proteome</keyword>
<dbReference type="EMBL" id="MAXA01000158">
    <property type="protein sequence ID" value="OHV32173.1"/>
    <property type="molecule type" value="Genomic_DNA"/>
</dbReference>
<comment type="caution">
    <text evidence="2">The sequence shown here is derived from an EMBL/GenBank/DDBJ whole genome shotgun (WGS) entry which is preliminary data.</text>
</comment>
<dbReference type="Pfam" id="PF11298">
    <property type="entry name" value="DUF3099"/>
    <property type="match status" value="1"/>
</dbReference>
<name>A0A1S1QBH1_9ACTN</name>
<evidence type="ECO:0000313" key="3">
    <source>
        <dbReference type="Proteomes" id="UP000179769"/>
    </source>
</evidence>
<dbReference type="OrthoDB" id="4229919at2"/>
<accession>A0A1S1QBH1</accession>
<feature type="transmembrane region" description="Helical" evidence="1">
    <location>
        <begin position="53"/>
        <end position="70"/>
    </location>
</feature>
<gene>
    <name evidence="2" type="ORF">BBK14_15870</name>
</gene>
<organism evidence="2 3">
    <name type="scientific">Parafrankia soli</name>
    <dbReference type="NCBI Taxonomy" id="2599596"/>
    <lineage>
        <taxon>Bacteria</taxon>
        <taxon>Bacillati</taxon>
        <taxon>Actinomycetota</taxon>
        <taxon>Actinomycetes</taxon>
        <taxon>Frankiales</taxon>
        <taxon>Frankiaceae</taxon>
        <taxon>Parafrankia</taxon>
    </lineage>
</organism>
<keyword evidence="1" id="KW-1133">Transmembrane helix</keyword>
<evidence type="ECO:0000256" key="1">
    <source>
        <dbReference type="SAM" id="Phobius"/>
    </source>
</evidence>
<dbReference type="InterPro" id="IPR021449">
    <property type="entry name" value="DUF3099"/>
</dbReference>
<dbReference type="AlphaFoldDB" id="A0A1S1QBH1"/>
<keyword evidence="1" id="KW-0472">Membrane</keyword>
<keyword evidence="1" id="KW-0812">Transmembrane</keyword>